<keyword evidence="2" id="KW-0677">Repeat</keyword>
<dbReference type="SUPFAM" id="SSF52821">
    <property type="entry name" value="Rhodanese/Cell cycle control phosphatase"/>
    <property type="match status" value="2"/>
</dbReference>
<dbReference type="RefSeq" id="WP_119036835.1">
    <property type="nucleotide sequence ID" value="NZ_QXDC01000004.1"/>
</dbReference>
<protein>
    <recommendedName>
        <fullName evidence="3">Sulfurtransferase</fullName>
    </recommendedName>
</protein>
<dbReference type="InterPro" id="IPR001763">
    <property type="entry name" value="Rhodanese-like_dom"/>
</dbReference>
<dbReference type="InterPro" id="IPR036873">
    <property type="entry name" value="Rhodanese-like_dom_sf"/>
</dbReference>
<dbReference type="CDD" id="cd01449">
    <property type="entry name" value="TST_Repeat_2"/>
    <property type="match status" value="1"/>
</dbReference>
<dbReference type="PROSITE" id="PS00380">
    <property type="entry name" value="RHODANESE_1"/>
    <property type="match status" value="1"/>
</dbReference>
<gene>
    <name evidence="6" type="ORF">DFR49_3427</name>
</gene>
<evidence type="ECO:0000256" key="3">
    <source>
        <dbReference type="RuleBase" id="RU000507"/>
    </source>
</evidence>
<feature type="region of interest" description="Disordered" evidence="4">
    <location>
        <begin position="176"/>
        <end position="195"/>
    </location>
</feature>
<feature type="compositionally biased region" description="Basic and acidic residues" evidence="4">
    <location>
        <begin position="177"/>
        <end position="187"/>
    </location>
</feature>
<evidence type="ECO:0000313" key="7">
    <source>
        <dbReference type="Proteomes" id="UP000266568"/>
    </source>
</evidence>
<dbReference type="CDD" id="cd01448">
    <property type="entry name" value="TST_Repeat_1"/>
    <property type="match status" value="1"/>
</dbReference>
<dbReference type="OrthoDB" id="9781034at2"/>
<dbReference type="Proteomes" id="UP000266568">
    <property type="component" value="Unassembled WGS sequence"/>
</dbReference>
<evidence type="ECO:0000256" key="2">
    <source>
        <dbReference type="ARBA" id="ARBA00022737"/>
    </source>
</evidence>
<comment type="caution">
    <text evidence="6">The sequence shown here is derived from an EMBL/GenBank/DDBJ whole genome shotgun (WGS) entry which is preliminary data.</text>
</comment>
<evidence type="ECO:0000256" key="4">
    <source>
        <dbReference type="SAM" id="MobiDB-lite"/>
    </source>
</evidence>
<dbReference type="InterPro" id="IPR045078">
    <property type="entry name" value="TST/MPST-like"/>
</dbReference>
<accession>A0A397NVX3</accession>
<dbReference type="EMBL" id="QXDC01000004">
    <property type="protein sequence ID" value="RIA37541.1"/>
    <property type="molecule type" value="Genomic_DNA"/>
</dbReference>
<keyword evidence="1 3" id="KW-0808">Transferase</keyword>
<organism evidence="6 7">
    <name type="scientific">Hephaestia caeni</name>
    <dbReference type="NCBI Taxonomy" id="645617"/>
    <lineage>
        <taxon>Bacteria</taxon>
        <taxon>Pseudomonadati</taxon>
        <taxon>Pseudomonadota</taxon>
        <taxon>Alphaproteobacteria</taxon>
        <taxon>Sphingomonadales</taxon>
        <taxon>Sphingomonadaceae</taxon>
        <taxon>Hephaestia</taxon>
    </lineage>
</organism>
<keyword evidence="7" id="KW-1185">Reference proteome</keyword>
<evidence type="ECO:0000313" key="6">
    <source>
        <dbReference type="EMBL" id="RIA37541.1"/>
    </source>
</evidence>
<evidence type="ECO:0000259" key="5">
    <source>
        <dbReference type="PROSITE" id="PS50206"/>
    </source>
</evidence>
<dbReference type="Pfam" id="PF00581">
    <property type="entry name" value="Rhodanese"/>
    <property type="match status" value="2"/>
</dbReference>
<dbReference type="AlphaFoldDB" id="A0A397NVX3"/>
<sequence length="279" mass="30253">MDALVSTEWLQAELGAPDLRVVDASYFLPDHHRDARAEFEAAHIPGATFLDLATLADPDSPLPSTVPPTMLFAARMGAMGIGDASRVVLYDDSPLRSAARAWWLIRLFGKREVAILDGGLAKWRAEERPLDAGRSPVGDTRFVPRGDRADLRTIDAMRANLDHPAEQVIDARAPSRFRGDEPEHRPGVEPGHIPGSRNLPYARLFHDVGTWKRGPALAAEFRAAGIDLDRPMTATCGSGITAAVLVFGAYLLGRRAALYDGSWTEWGGDPTTPKAKGDA</sequence>
<dbReference type="GO" id="GO:0004792">
    <property type="term" value="F:thiosulfate-cyanide sulfurtransferase activity"/>
    <property type="evidence" value="ECO:0007669"/>
    <property type="project" value="InterPro"/>
</dbReference>
<evidence type="ECO:0000256" key="1">
    <source>
        <dbReference type="ARBA" id="ARBA00022679"/>
    </source>
</evidence>
<proteinExistence type="predicted"/>
<dbReference type="PANTHER" id="PTHR11364">
    <property type="entry name" value="THIOSULFATE SULFERTANSFERASE"/>
    <property type="match status" value="1"/>
</dbReference>
<name>A0A397NVX3_9SPHN</name>
<dbReference type="Gene3D" id="3.40.250.10">
    <property type="entry name" value="Rhodanese-like domain"/>
    <property type="match status" value="2"/>
</dbReference>
<dbReference type="FunFam" id="3.40.250.10:FF:000015">
    <property type="entry name" value="Sulfurtransferase"/>
    <property type="match status" value="1"/>
</dbReference>
<feature type="domain" description="Rhodanese" evidence="5">
    <location>
        <begin position="15"/>
        <end position="132"/>
    </location>
</feature>
<dbReference type="PROSITE" id="PS00683">
    <property type="entry name" value="RHODANESE_2"/>
    <property type="match status" value="1"/>
</dbReference>
<dbReference type="SMART" id="SM00450">
    <property type="entry name" value="RHOD"/>
    <property type="match status" value="2"/>
</dbReference>
<dbReference type="PROSITE" id="PS50206">
    <property type="entry name" value="RHODANESE_3"/>
    <property type="match status" value="2"/>
</dbReference>
<dbReference type="PANTHER" id="PTHR11364:SF27">
    <property type="entry name" value="SULFURTRANSFERASE"/>
    <property type="match status" value="1"/>
</dbReference>
<keyword evidence="6" id="KW-0670">Pyruvate</keyword>
<reference evidence="6 7" key="1">
    <citation type="submission" date="2018-08" db="EMBL/GenBank/DDBJ databases">
        <title>Genomic Encyclopedia of Type Strains, Phase IV (KMG-IV): sequencing the most valuable type-strain genomes for metagenomic binning, comparative biology and taxonomic classification.</title>
        <authorList>
            <person name="Goeker M."/>
        </authorList>
    </citation>
    <scope>NUCLEOTIDE SEQUENCE [LARGE SCALE GENOMIC DNA]</scope>
    <source>
        <strain evidence="6 7">DSM 25527</strain>
    </source>
</reference>
<dbReference type="InterPro" id="IPR001307">
    <property type="entry name" value="Thiosulphate_STrfase_CS"/>
</dbReference>
<feature type="domain" description="Rhodanese" evidence="5">
    <location>
        <begin position="162"/>
        <end position="275"/>
    </location>
</feature>